<reference evidence="2" key="1">
    <citation type="submission" date="2020-08" db="EMBL/GenBank/DDBJ databases">
        <title>Multicomponent nature underlies the extraordinary mechanical properties of spider dragline silk.</title>
        <authorList>
            <person name="Kono N."/>
            <person name="Nakamura H."/>
            <person name="Mori M."/>
            <person name="Yoshida Y."/>
            <person name="Ohtoshi R."/>
            <person name="Malay A.D."/>
            <person name="Moran D.A.P."/>
            <person name="Tomita M."/>
            <person name="Numata K."/>
            <person name="Arakawa K."/>
        </authorList>
    </citation>
    <scope>NUCLEOTIDE SEQUENCE</scope>
</reference>
<dbReference type="AlphaFoldDB" id="A0A8X6IKF7"/>
<name>A0A8X6IKF7_9ARAC</name>
<evidence type="ECO:0000313" key="2">
    <source>
        <dbReference type="EMBL" id="GFS49626.1"/>
    </source>
</evidence>
<keyword evidence="1" id="KW-1133">Transmembrane helix</keyword>
<protein>
    <submittedName>
        <fullName evidence="2">Uncharacterized protein</fullName>
    </submittedName>
</protein>
<feature type="transmembrane region" description="Helical" evidence="1">
    <location>
        <begin position="96"/>
        <end position="117"/>
    </location>
</feature>
<comment type="caution">
    <text evidence="2">The sequence shown here is derived from an EMBL/GenBank/DDBJ whole genome shotgun (WGS) entry which is preliminary data.</text>
</comment>
<sequence length="190" mass="21241">MAHGVRDVDASFRPGTRLLRRELETCWTFDAESPEQNKQELVWSWIPIVRHERGSVLFNSSTNSLNFISAITSFVNEDCGLHFAALPGSSYIDVTAVGTVYTGGVFLVTAFCLLVILSQTTKAIEFDIALNSNSPSNDGDGCIFNLKKRSTELFCDSSKYLLSQVLIDRVFLPNQNLYMIFETNFCCSKL</sequence>
<proteinExistence type="predicted"/>
<dbReference type="Proteomes" id="UP000886998">
    <property type="component" value="Unassembled WGS sequence"/>
</dbReference>
<keyword evidence="3" id="KW-1185">Reference proteome</keyword>
<evidence type="ECO:0000313" key="3">
    <source>
        <dbReference type="Proteomes" id="UP000886998"/>
    </source>
</evidence>
<keyword evidence="1" id="KW-0812">Transmembrane</keyword>
<accession>A0A8X6IKF7</accession>
<evidence type="ECO:0000256" key="1">
    <source>
        <dbReference type="SAM" id="Phobius"/>
    </source>
</evidence>
<organism evidence="2 3">
    <name type="scientific">Trichonephila inaurata madagascariensis</name>
    <dbReference type="NCBI Taxonomy" id="2747483"/>
    <lineage>
        <taxon>Eukaryota</taxon>
        <taxon>Metazoa</taxon>
        <taxon>Ecdysozoa</taxon>
        <taxon>Arthropoda</taxon>
        <taxon>Chelicerata</taxon>
        <taxon>Arachnida</taxon>
        <taxon>Araneae</taxon>
        <taxon>Araneomorphae</taxon>
        <taxon>Entelegynae</taxon>
        <taxon>Araneoidea</taxon>
        <taxon>Nephilidae</taxon>
        <taxon>Trichonephila</taxon>
        <taxon>Trichonephila inaurata</taxon>
    </lineage>
</organism>
<dbReference type="EMBL" id="BMAV01026349">
    <property type="protein sequence ID" value="GFS49626.1"/>
    <property type="molecule type" value="Genomic_DNA"/>
</dbReference>
<gene>
    <name evidence="2" type="ORF">TNIN_13131</name>
</gene>
<keyword evidence="1" id="KW-0472">Membrane</keyword>